<evidence type="ECO:0000313" key="3">
    <source>
        <dbReference type="Proteomes" id="UP000006038"/>
    </source>
</evidence>
<dbReference type="HOGENOM" id="CLU_1878618_0_0_1"/>
<reference evidence="2" key="1">
    <citation type="journal article" date="2013" name="Nat. Commun.">
        <title>Whole-genome sequencing of Oryza brachyantha reveals mechanisms underlying Oryza genome evolution.</title>
        <authorList>
            <person name="Chen J."/>
            <person name="Huang Q."/>
            <person name="Gao D."/>
            <person name="Wang J."/>
            <person name="Lang Y."/>
            <person name="Liu T."/>
            <person name="Li B."/>
            <person name="Bai Z."/>
            <person name="Luis Goicoechea J."/>
            <person name="Liang C."/>
            <person name="Chen C."/>
            <person name="Zhang W."/>
            <person name="Sun S."/>
            <person name="Liao Y."/>
            <person name="Zhang X."/>
            <person name="Yang L."/>
            <person name="Song C."/>
            <person name="Wang M."/>
            <person name="Shi J."/>
            <person name="Liu G."/>
            <person name="Liu J."/>
            <person name="Zhou H."/>
            <person name="Zhou W."/>
            <person name="Yu Q."/>
            <person name="An N."/>
            <person name="Chen Y."/>
            <person name="Cai Q."/>
            <person name="Wang B."/>
            <person name="Liu B."/>
            <person name="Min J."/>
            <person name="Huang Y."/>
            <person name="Wu H."/>
            <person name="Li Z."/>
            <person name="Zhang Y."/>
            <person name="Yin Y."/>
            <person name="Song W."/>
            <person name="Jiang J."/>
            <person name="Jackson S.A."/>
            <person name="Wing R.A."/>
            <person name="Wang J."/>
            <person name="Chen M."/>
        </authorList>
    </citation>
    <scope>NUCLEOTIDE SEQUENCE [LARGE SCALE GENOMIC DNA]</scope>
    <source>
        <strain evidence="2">cv. IRGC 101232</strain>
    </source>
</reference>
<dbReference type="EnsemblPlants" id="OB03G31370.1">
    <property type="protein sequence ID" value="OB03G31370.1"/>
    <property type="gene ID" value="OB03G31370"/>
</dbReference>
<evidence type="ECO:0000256" key="1">
    <source>
        <dbReference type="SAM" id="MobiDB-lite"/>
    </source>
</evidence>
<sequence>MVRTVDNDLRKVTRHVLTAWLAAECNITGSKALQNVAEQRQITKETKNQMALRGCNINKIGLSFPQLYSAMATIPADKCCSCPMSIEVMVEVLRYKVLIVLNGFKSQSSKGVPLARHNNPQQDMHNTDSSPQYIDK</sequence>
<dbReference type="Proteomes" id="UP000006038">
    <property type="component" value="Chromosome 3"/>
</dbReference>
<name>J3LQ11_ORYBR</name>
<proteinExistence type="predicted"/>
<feature type="region of interest" description="Disordered" evidence="1">
    <location>
        <begin position="108"/>
        <end position="136"/>
    </location>
</feature>
<organism evidence="2">
    <name type="scientific">Oryza brachyantha</name>
    <name type="common">malo sina</name>
    <dbReference type="NCBI Taxonomy" id="4533"/>
    <lineage>
        <taxon>Eukaryota</taxon>
        <taxon>Viridiplantae</taxon>
        <taxon>Streptophyta</taxon>
        <taxon>Embryophyta</taxon>
        <taxon>Tracheophyta</taxon>
        <taxon>Spermatophyta</taxon>
        <taxon>Magnoliopsida</taxon>
        <taxon>Liliopsida</taxon>
        <taxon>Poales</taxon>
        <taxon>Poaceae</taxon>
        <taxon>BOP clade</taxon>
        <taxon>Oryzoideae</taxon>
        <taxon>Oryzeae</taxon>
        <taxon>Oryzinae</taxon>
        <taxon>Oryza</taxon>
    </lineage>
</organism>
<dbReference type="AlphaFoldDB" id="J3LQ11"/>
<keyword evidence="3" id="KW-1185">Reference proteome</keyword>
<reference evidence="2" key="2">
    <citation type="submission" date="2013-04" db="UniProtKB">
        <authorList>
            <consortium name="EnsemblPlants"/>
        </authorList>
    </citation>
    <scope>IDENTIFICATION</scope>
</reference>
<protein>
    <submittedName>
        <fullName evidence="2">Uncharacterized protein</fullName>
    </submittedName>
</protein>
<accession>J3LQ11</accession>
<evidence type="ECO:0000313" key="2">
    <source>
        <dbReference type="EnsemblPlants" id="OB03G31370.1"/>
    </source>
</evidence>
<feature type="compositionally biased region" description="Polar residues" evidence="1">
    <location>
        <begin position="118"/>
        <end position="136"/>
    </location>
</feature>
<dbReference type="Gramene" id="OB03G31370.1">
    <property type="protein sequence ID" value="OB03G31370.1"/>
    <property type="gene ID" value="OB03G31370"/>
</dbReference>